<dbReference type="EMBL" id="AZFA01000002">
    <property type="protein sequence ID" value="KRL68163.1"/>
    <property type="molecule type" value="Genomic_DNA"/>
</dbReference>
<dbReference type="STRING" id="1423815.FC27_GL000904"/>
<dbReference type="InterPro" id="IPR011009">
    <property type="entry name" value="Kinase-like_dom_sf"/>
</dbReference>
<evidence type="ECO:0000313" key="2">
    <source>
        <dbReference type="Proteomes" id="UP000051647"/>
    </source>
</evidence>
<sequence>MTKANSYLAKLLYNSLEGDEGMRQTPYTFQDTDAFKSTEQLIIKGRFFATTVSGEFNQFEPKKRNIHKILNIKNKLLVPELLAVKRERMSESLFAFLRGTVDVMHYDMSRNENSGIKVLVGGDAHIGNFGFYGSSEGQLLFDMNDFDEAHLGHWEYDLKRLLVSALLVARDHGFEESDIQEFLLTVVDTYFDTLKHMTKISEMKRFILPNTLQNITEIFGNLQDTEQYFQDSFNKVIAKSIKKAQRSNSKLVIEKYTELNEQGQRRFVENKPVTQHINDKDYKNLVEGYKSYKRNQRSDVRLFLEDFNIIDVVRHSVGVGSVGTLCYLILLEDLDSNYLVLQAKQALPIYNNDELYSDKNVSQGQNIVDSQLILQSASDPFLGAFDTKKYSFYMRQFKDMKSSIKLDKLDFESFKDYVKVCVILLARAHSHSPNYPLIIGFGEEYADIANSLMNFTNNYVKQVEYDFESFEKELRNEK</sequence>
<dbReference type="PANTHER" id="PTHR39441">
    <property type="entry name" value="DUF2252 DOMAIN-CONTAINING PROTEIN"/>
    <property type="match status" value="1"/>
</dbReference>
<evidence type="ECO:0000313" key="1">
    <source>
        <dbReference type="EMBL" id="KRL68163.1"/>
    </source>
</evidence>
<gene>
    <name evidence="1" type="ORF">FC27_GL000904</name>
</gene>
<dbReference type="Proteomes" id="UP000051647">
    <property type="component" value="Unassembled WGS sequence"/>
</dbReference>
<dbReference type="InterPro" id="IPR018721">
    <property type="entry name" value="DUF2252"/>
</dbReference>
<dbReference type="SUPFAM" id="SSF56112">
    <property type="entry name" value="Protein kinase-like (PK-like)"/>
    <property type="match status" value="1"/>
</dbReference>
<dbReference type="eggNOG" id="COG4320">
    <property type="taxonomic scope" value="Bacteria"/>
</dbReference>
<keyword evidence="2" id="KW-1185">Reference proteome</keyword>
<dbReference type="PATRIC" id="fig|1423815.3.peg.924"/>
<proteinExistence type="predicted"/>
<protein>
    <recommendedName>
        <fullName evidence="3">DUF2252 domain-containing protein</fullName>
    </recommendedName>
</protein>
<dbReference type="PANTHER" id="PTHR39441:SF1">
    <property type="entry name" value="DUF2252 DOMAIN-CONTAINING PROTEIN"/>
    <property type="match status" value="1"/>
</dbReference>
<reference evidence="1 2" key="1">
    <citation type="journal article" date="2015" name="Genome Announc.">
        <title>Expanding the biotechnology potential of lactobacilli through comparative genomics of 213 strains and associated genera.</title>
        <authorList>
            <person name="Sun Z."/>
            <person name="Harris H.M."/>
            <person name="McCann A."/>
            <person name="Guo C."/>
            <person name="Argimon S."/>
            <person name="Zhang W."/>
            <person name="Yang X."/>
            <person name="Jeffery I.B."/>
            <person name="Cooney J.C."/>
            <person name="Kagawa T.F."/>
            <person name="Liu W."/>
            <person name="Song Y."/>
            <person name="Salvetti E."/>
            <person name="Wrobel A."/>
            <person name="Rasinkangas P."/>
            <person name="Parkhill J."/>
            <person name="Rea M.C."/>
            <person name="O'Sullivan O."/>
            <person name="Ritari J."/>
            <person name="Douillard F.P."/>
            <person name="Paul Ross R."/>
            <person name="Yang R."/>
            <person name="Briner A.E."/>
            <person name="Felis G.E."/>
            <person name="de Vos W.M."/>
            <person name="Barrangou R."/>
            <person name="Klaenhammer T.R."/>
            <person name="Caufield P.W."/>
            <person name="Cui Y."/>
            <person name="Zhang H."/>
            <person name="O'Toole P.W."/>
        </authorList>
    </citation>
    <scope>NUCLEOTIDE SEQUENCE [LARGE SCALE GENOMIC DNA]</scope>
    <source>
        <strain evidence="1 2">DSM 14857</strain>
    </source>
</reference>
<name>A0A0R1SPD7_9LACO</name>
<dbReference type="Pfam" id="PF10009">
    <property type="entry name" value="DUF2252"/>
    <property type="match status" value="1"/>
</dbReference>
<evidence type="ECO:0008006" key="3">
    <source>
        <dbReference type="Google" id="ProtNLM"/>
    </source>
</evidence>
<comment type="caution">
    <text evidence="1">The sequence shown here is derived from an EMBL/GenBank/DDBJ whole genome shotgun (WGS) entry which is preliminary data.</text>
</comment>
<organism evidence="1 2">
    <name type="scientific">Companilactobacillus versmoldensis DSM 14857 = KCTC 3814</name>
    <dbReference type="NCBI Taxonomy" id="1423815"/>
    <lineage>
        <taxon>Bacteria</taxon>
        <taxon>Bacillati</taxon>
        <taxon>Bacillota</taxon>
        <taxon>Bacilli</taxon>
        <taxon>Lactobacillales</taxon>
        <taxon>Lactobacillaceae</taxon>
        <taxon>Companilactobacillus</taxon>
    </lineage>
</organism>
<accession>A0A0R1SPD7</accession>
<dbReference type="AlphaFoldDB" id="A0A0R1SPD7"/>